<dbReference type="SUPFAM" id="SSF47413">
    <property type="entry name" value="lambda repressor-like DNA-binding domains"/>
    <property type="match status" value="1"/>
</dbReference>
<accession>A0ABT3RIX6</accession>
<evidence type="ECO:0000313" key="2">
    <source>
        <dbReference type="EMBL" id="MCX2741451.1"/>
    </source>
</evidence>
<name>A0ABT3RIX6_9BACT</name>
<sequence>MKDLTDEEKELLSKLGQRIKELRIKKGYTNYEHFAYEHGISRTQYGSYETGENLKFLTLVKVLKGLDVSLSEFFSENF</sequence>
<reference evidence="2 3" key="1">
    <citation type="submission" date="2022-11" db="EMBL/GenBank/DDBJ databases">
        <title>The characterization of three novel Bacteroidetes species and genomic analysis of their roles in tidal elemental geochemical cycles.</title>
        <authorList>
            <person name="Ma K.-J."/>
        </authorList>
    </citation>
    <scope>NUCLEOTIDE SEQUENCE [LARGE SCALE GENOMIC DNA]</scope>
    <source>
        <strain evidence="2 3">M82</strain>
    </source>
</reference>
<feature type="domain" description="HTH cro/C1-type" evidence="1">
    <location>
        <begin position="19"/>
        <end position="73"/>
    </location>
</feature>
<evidence type="ECO:0000259" key="1">
    <source>
        <dbReference type="PROSITE" id="PS50943"/>
    </source>
</evidence>
<dbReference type="InterPro" id="IPR010982">
    <property type="entry name" value="Lambda_DNA-bd_dom_sf"/>
</dbReference>
<keyword evidence="3" id="KW-1185">Reference proteome</keyword>
<dbReference type="SMART" id="SM00530">
    <property type="entry name" value="HTH_XRE"/>
    <property type="match status" value="1"/>
</dbReference>
<dbReference type="Proteomes" id="UP001207228">
    <property type="component" value="Unassembled WGS sequence"/>
</dbReference>
<evidence type="ECO:0000313" key="3">
    <source>
        <dbReference type="Proteomes" id="UP001207228"/>
    </source>
</evidence>
<gene>
    <name evidence="2" type="ORF">OO017_15940</name>
</gene>
<dbReference type="Pfam" id="PF01381">
    <property type="entry name" value="HTH_3"/>
    <property type="match status" value="1"/>
</dbReference>
<proteinExistence type="predicted"/>
<dbReference type="PROSITE" id="PS50943">
    <property type="entry name" value="HTH_CROC1"/>
    <property type="match status" value="1"/>
</dbReference>
<dbReference type="CDD" id="cd00093">
    <property type="entry name" value="HTH_XRE"/>
    <property type="match status" value="1"/>
</dbReference>
<dbReference type="RefSeq" id="WP_266053664.1">
    <property type="nucleotide sequence ID" value="NZ_JAPFQO010000011.1"/>
</dbReference>
<dbReference type="Gene3D" id="1.10.260.40">
    <property type="entry name" value="lambda repressor-like DNA-binding domains"/>
    <property type="match status" value="1"/>
</dbReference>
<organism evidence="2 3">
    <name type="scientific">Pontibacter anaerobius</name>
    <dbReference type="NCBI Taxonomy" id="2993940"/>
    <lineage>
        <taxon>Bacteria</taxon>
        <taxon>Pseudomonadati</taxon>
        <taxon>Bacteroidota</taxon>
        <taxon>Cytophagia</taxon>
        <taxon>Cytophagales</taxon>
        <taxon>Hymenobacteraceae</taxon>
        <taxon>Pontibacter</taxon>
    </lineage>
</organism>
<comment type="caution">
    <text evidence="2">The sequence shown here is derived from an EMBL/GenBank/DDBJ whole genome shotgun (WGS) entry which is preliminary data.</text>
</comment>
<protein>
    <submittedName>
        <fullName evidence="2">Helix-turn-helix transcriptional regulator</fullName>
    </submittedName>
</protein>
<dbReference type="EMBL" id="JAPFQO010000011">
    <property type="protein sequence ID" value="MCX2741451.1"/>
    <property type="molecule type" value="Genomic_DNA"/>
</dbReference>
<dbReference type="InterPro" id="IPR001387">
    <property type="entry name" value="Cro/C1-type_HTH"/>
</dbReference>